<dbReference type="PROSITE" id="PS50966">
    <property type="entry name" value="ZF_SWIM"/>
    <property type="match status" value="1"/>
</dbReference>
<dbReference type="Pfam" id="PF04434">
    <property type="entry name" value="SWIM"/>
    <property type="match status" value="1"/>
</dbReference>
<protein>
    <recommendedName>
        <fullName evidence="5">SWIM-type domain-containing protein</fullName>
    </recommendedName>
</protein>
<keyword evidence="1" id="KW-0479">Metal-binding</keyword>
<comment type="caution">
    <text evidence="6">The sequence shown here is derived from an EMBL/GenBank/DDBJ whole genome shotgun (WGS) entry which is preliminary data.</text>
</comment>
<dbReference type="OrthoDB" id="1299713at2759"/>
<feature type="domain" description="SWIM-type" evidence="5">
    <location>
        <begin position="318"/>
        <end position="350"/>
    </location>
</feature>
<evidence type="ECO:0000256" key="2">
    <source>
        <dbReference type="ARBA" id="ARBA00022771"/>
    </source>
</evidence>
<keyword evidence="7" id="KW-1185">Reference proteome</keyword>
<sequence>MNISILLRHSGIWASKVNYEGHKSDGIVVGQSVLFMNLKAAITAELEIDELEVKKSEPDFAMYPLCIDTTDKIGGEIHSFDGTCGEITCIEGTTRDTEALAVVESRICDSYYIPELEVTNYIIDSNSIDVKTCQLYKDKATLIDVMTKYKIKNNFNCKEKRSDRQREFYGVQISYQQAWRAKERALEMLRGKPSDGYKKLPRYLYMLNNVYPNSYIKMHKLVEDEFMYLFIALRALMRGFDYYKPIVVVDGAHLGGAYKVHFYQQAHLMGQNVCGNFKMSRNTISDLFYSMAKAYKMEDKVDKVDHRVKEYLENARRYIVCLERKECTCGKFQLDEIPCAHAIAALKDKNVIDMHHYCSDYYKFDTLAKTYEVPMVSMPDKKDWSVPSNVVDETVWPPRYKRLAGRPRKRRKKKCR</sequence>
<evidence type="ECO:0000256" key="3">
    <source>
        <dbReference type="ARBA" id="ARBA00022833"/>
    </source>
</evidence>
<dbReference type="SMART" id="SM00575">
    <property type="entry name" value="ZnF_PMZ"/>
    <property type="match status" value="1"/>
</dbReference>
<dbReference type="Proteomes" id="UP000824120">
    <property type="component" value="Chromosome 7"/>
</dbReference>
<dbReference type="InterPro" id="IPR006564">
    <property type="entry name" value="Znf_PMZ"/>
</dbReference>
<dbReference type="PANTHER" id="PTHR31973:SF113">
    <property type="entry name" value="PROTEIN FAR1-RELATED SEQUENCE 5-LIKE"/>
    <property type="match status" value="1"/>
</dbReference>
<reference evidence="6 7" key="1">
    <citation type="submission" date="2020-09" db="EMBL/GenBank/DDBJ databases">
        <title>De no assembly of potato wild relative species, Solanum commersonii.</title>
        <authorList>
            <person name="Cho K."/>
        </authorList>
    </citation>
    <scope>NUCLEOTIDE SEQUENCE [LARGE SCALE GENOMIC DNA]</scope>
    <source>
        <strain evidence="6">LZ3.2</strain>
        <tissue evidence="6">Leaf</tissue>
    </source>
</reference>
<keyword evidence="2 4" id="KW-0863">Zinc-finger</keyword>
<evidence type="ECO:0000313" key="7">
    <source>
        <dbReference type="Proteomes" id="UP000824120"/>
    </source>
</evidence>
<accession>A0A9J5YAZ3</accession>
<name>A0A9J5YAZ3_SOLCO</name>
<organism evidence="6 7">
    <name type="scientific">Solanum commersonii</name>
    <name type="common">Commerson's wild potato</name>
    <name type="synonym">Commerson's nightshade</name>
    <dbReference type="NCBI Taxonomy" id="4109"/>
    <lineage>
        <taxon>Eukaryota</taxon>
        <taxon>Viridiplantae</taxon>
        <taxon>Streptophyta</taxon>
        <taxon>Embryophyta</taxon>
        <taxon>Tracheophyta</taxon>
        <taxon>Spermatophyta</taxon>
        <taxon>Magnoliopsida</taxon>
        <taxon>eudicotyledons</taxon>
        <taxon>Gunneridae</taxon>
        <taxon>Pentapetalae</taxon>
        <taxon>asterids</taxon>
        <taxon>lamiids</taxon>
        <taxon>Solanales</taxon>
        <taxon>Solanaceae</taxon>
        <taxon>Solanoideae</taxon>
        <taxon>Solaneae</taxon>
        <taxon>Solanum</taxon>
    </lineage>
</organism>
<evidence type="ECO:0000313" key="6">
    <source>
        <dbReference type="EMBL" id="KAG5596728.1"/>
    </source>
</evidence>
<keyword evidence="3" id="KW-0862">Zinc</keyword>
<evidence type="ECO:0000256" key="1">
    <source>
        <dbReference type="ARBA" id="ARBA00022723"/>
    </source>
</evidence>
<dbReference type="PANTHER" id="PTHR31973">
    <property type="entry name" value="POLYPROTEIN, PUTATIVE-RELATED"/>
    <property type="match status" value="1"/>
</dbReference>
<gene>
    <name evidence="6" type="ORF">H5410_037960</name>
</gene>
<evidence type="ECO:0000259" key="5">
    <source>
        <dbReference type="PROSITE" id="PS50966"/>
    </source>
</evidence>
<proteinExistence type="predicted"/>
<dbReference type="AlphaFoldDB" id="A0A9J5YAZ3"/>
<evidence type="ECO:0000256" key="4">
    <source>
        <dbReference type="PROSITE-ProRule" id="PRU00325"/>
    </source>
</evidence>
<dbReference type="InterPro" id="IPR007527">
    <property type="entry name" value="Znf_SWIM"/>
</dbReference>
<dbReference type="GO" id="GO:0008270">
    <property type="term" value="F:zinc ion binding"/>
    <property type="evidence" value="ECO:0007669"/>
    <property type="project" value="UniProtKB-KW"/>
</dbReference>
<dbReference type="EMBL" id="JACXVP010000007">
    <property type="protein sequence ID" value="KAG5596728.1"/>
    <property type="molecule type" value="Genomic_DNA"/>
</dbReference>